<evidence type="ECO:0000256" key="1">
    <source>
        <dbReference type="SAM" id="Phobius"/>
    </source>
</evidence>
<evidence type="ECO:0000313" key="2">
    <source>
        <dbReference type="EMBL" id="GAA0926936.1"/>
    </source>
</evidence>
<dbReference type="PANTHER" id="PTHR20992:SF9">
    <property type="entry name" value="AT15442P-RELATED"/>
    <property type="match status" value="1"/>
</dbReference>
<name>A0ABP3ZWA2_9ACTN</name>
<gene>
    <name evidence="2" type="ORF">GCM10009560_29170</name>
</gene>
<dbReference type="InterPro" id="IPR005240">
    <property type="entry name" value="DUF389"/>
</dbReference>
<dbReference type="Proteomes" id="UP001501578">
    <property type="component" value="Unassembled WGS sequence"/>
</dbReference>
<feature type="transmembrane region" description="Helical" evidence="1">
    <location>
        <begin position="168"/>
        <end position="193"/>
    </location>
</feature>
<evidence type="ECO:0000313" key="3">
    <source>
        <dbReference type="Proteomes" id="UP001501578"/>
    </source>
</evidence>
<keyword evidence="1" id="KW-1133">Transmembrane helix</keyword>
<proteinExistence type="predicted"/>
<reference evidence="3" key="1">
    <citation type="journal article" date="2019" name="Int. J. Syst. Evol. Microbiol.">
        <title>The Global Catalogue of Microorganisms (GCM) 10K type strain sequencing project: providing services to taxonomists for standard genome sequencing and annotation.</title>
        <authorList>
            <consortium name="The Broad Institute Genomics Platform"/>
            <consortium name="The Broad Institute Genome Sequencing Center for Infectious Disease"/>
            <person name="Wu L."/>
            <person name="Ma J."/>
        </authorList>
    </citation>
    <scope>NUCLEOTIDE SEQUENCE [LARGE SCALE GENOMIC DNA]</scope>
    <source>
        <strain evidence="3">JCM 11136</strain>
    </source>
</reference>
<dbReference type="EMBL" id="BAAAHQ010000012">
    <property type="protein sequence ID" value="GAA0926936.1"/>
    <property type="molecule type" value="Genomic_DNA"/>
</dbReference>
<feature type="transmembrane region" description="Helical" evidence="1">
    <location>
        <begin position="133"/>
        <end position="156"/>
    </location>
</feature>
<accession>A0ABP3ZWA2</accession>
<comment type="caution">
    <text evidence="2">The sequence shown here is derived from an EMBL/GenBank/DDBJ whole genome shotgun (WGS) entry which is preliminary data.</text>
</comment>
<dbReference type="PANTHER" id="PTHR20992">
    <property type="entry name" value="AT15442P-RELATED"/>
    <property type="match status" value="1"/>
</dbReference>
<keyword evidence="3" id="KW-1185">Reference proteome</keyword>
<protein>
    <submittedName>
        <fullName evidence="2">DUF389 domain-containing protein</fullName>
    </submittedName>
</protein>
<sequence>MITPSARTDEVLAALDFCAGVTNVVVVPGAARQPAGDVVLCDLAREAANEVLGRLKWLEEAGSIAVENVDLALSRVAEEAVEEAPGEPDDAVVWADLTRKVYNDCRITWAYLAFLTIATLLAGIGVLQNSPILIVGAMVLGPEFGAVAAICFGLMHHRGRLVVESLRTLITGFTFAIAITYVCAVVAAWLDWITIANLQINEEVRFIVLPDRWSFLVAMLAGAAGVLSITAGKSASLVGVFISVTTVPAAGYMAVALALRDWGEVSGSVAQLALNIAGMVVAGTATLVLQRKLWPQVGRSSSS</sequence>
<feature type="transmembrane region" description="Helical" evidence="1">
    <location>
        <begin position="237"/>
        <end position="257"/>
    </location>
</feature>
<organism evidence="2 3">
    <name type="scientific">Nonomuraea longicatena</name>
    <dbReference type="NCBI Taxonomy" id="83682"/>
    <lineage>
        <taxon>Bacteria</taxon>
        <taxon>Bacillati</taxon>
        <taxon>Actinomycetota</taxon>
        <taxon>Actinomycetes</taxon>
        <taxon>Streptosporangiales</taxon>
        <taxon>Streptosporangiaceae</taxon>
        <taxon>Nonomuraea</taxon>
    </lineage>
</organism>
<feature type="transmembrane region" description="Helical" evidence="1">
    <location>
        <begin position="269"/>
        <end position="289"/>
    </location>
</feature>
<keyword evidence="1" id="KW-0812">Transmembrane</keyword>
<feature type="transmembrane region" description="Helical" evidence="1">
    <location>
        <begin position="109"/>
        <end position="127"/>
    </location>
</feature>
<keyword evidence="1" id="KW-0472">Membrane</keyword>
<dbReference type="Pfam" id="PF04087">
    <property type="entry name" value="DUF389"/>
    <property type="match status" value="1"/>
</dbReference>
<feature type="transmembrane region" description="Helical" evidence="1">
    <location>
        <begin position="213"/>
        <end position="230"/>
    </location>
</feature>